<dbReference type="InterPro" id="IPR030664">
    <property type="entry name" value="SdhA/FrdA/AprA"/>
</dbReference>
<dbReference type="Gene3D" id="3.90.700.10">
    <property type="entry name" value="Succinate dehydrogenase/fumarate reductase flavoprotein, catalytic domain"/>
    <property type="match status" value="1"/>
</dbReference>
<dbReference type="PANTHER" id="PTHR11632:SF51">
    <property type="entry name" value="SUCCINATE DEHYDROGENASE [UBIQUINONE] FLAVOPROTEIN SUBUNIT, MITOCHONDRIAL"/>
    <property type="match status" value="1"/>
</dbReference>
<dbReference type="GO" id="GO:0005739">
    <property type="term" value="C:mitochondrion"/>
    <property type="evidence" value="ECO:0007669"/>
    <property type="project" value="GOC"/>
</dbReference>
<dbReference type="GO" id="GO:0006121">
    <property type="term" value="P:mitochondrial electron transport, succinate to ubiquinone"/>
    <property type="evidence" value="ECO:0007669"/>
    <property type="project" value="TreeGrafter"/>
</dbReference>
<dbReference type="HOGENOM" id="CLU_1896677_0_0_1"/>
<reference evidence="1 2" key="1">
    <citation type="journal article" date="2012" name="BMC Genomics">
        <title>Sequencing the genome of Marssonina brunnea reveals fungus-poplar co-evolution.</title>
        <authorList>
            <person name="Zhu S."/>
            <person name="Cao Y.-Z."/>
            <person name="Jiang C."/>
            <person name="Tan B.-Y."/>
            <person name="Wang Z."/>
            <person name="Feng S."/>
            <person name="Zhang L."/>
            <person name="Su X.-H."/>
            <person name="Brejova B."/>
            <person name="Vinar T."/>
            <person name="Xu M."/>
            <person name="Wang M.-X."/>
            <person name="Zhang S.-G."/>
            <person name="Huang M.-R."/>
            <person name="Wu R."/>
            <person name="Zhou Y."/>
        </authorList>
    </citation>
    <scope>NUCLEOTIDE SEQUENCE [LARGE SCALE GENOMIC DNA]</scope>
    <source>
        <strain evidence="1 2">MB_m1</strain>
    </source>
</reference>
<dbReference type="InParanoid" id="K1XZJ2"/>
<accession>K1XZJ2</accession>
<dbReference type="GO" id="GO:0009055">
    <property type="term" value="F:electron transfer activity"/>
    <property type="evidence" value="ECO:0007669"/>
    <property type="project" value="TreeGrafter"/>
</dbReference>
<dbReference type="GO" id="GO:0008177">
    <property type="term" value="F:succinate dehydrogenase (quinone) activity"/>
    <property type="evidence" value="ECO:0007669"/>
    <property type="project" value="TreeGrafter"/>
</dbReference>
<sequence length="134" mass="15148">MHVVTRISLERLNRRLSTSIYGASCLITEGACKEAVRIRKGRRAKRPAKDHIYLRHSHLLAEVLYERLLSIFKGASIFSGAKVRKQPILVLRTVHHNMGSIPTWHSPVAGTTKARHLATRDTSIKIIIKPQLLL</sequence>
<dbReference type="OrthoDB" id="71672at2759"/>
<dbReference type="KEGG" id="mbe:MBM_03227"/>
<proteinExistence type="predicted"/>
<dbReference type="PANTHER" id="PTHR11632">
    <property type="entry name" value="SUCCINATE DEHYDROGENASE 2 FLAVOPROTEIN SUBUNIT"/>
    <property type="match status" value="1"/>
</dbReference>
<dbReference type="InterPro" id="IPR027477">
    <property type="entry name" value="Succ_DH/fumarate_Rdtase_cat_sf"/>
</dbReference>
<dbReference type="AlphaFoldDB" id="K1XZJ2"/>
<protein>
    <submittedName>
        <fullName evidence="1">Succinate flavoprotein subunit</fullName>
    </submittedName>
</protein>
<evidence type="ECO:0000313" key="1">
    <source>
        <dbReference type="EMBL" id="EKD18234.1"/>
    </source>
</evidence>
<dbReference type="GO" id="GO:0050660">
    <property type="term" value="F:flavin adenine dinucleotide binding"/>
    <property type="evidence" value="ECO:0007669"/>
    <property type="project" value="TreeGrafter"/>
</dbReference>
<name>K1XZJ2_MARBU</name>
<dbReference type="EMBL" id="JH921433">
    <property type="protein sequence ID" value="EKD18234.1"/>
    <property type="molecule type" value="Genomic_DNA"/>
</dbReference>
<evidence type="ECO:0000313" key="2">
    <source>
        <dbReference type="Proteomes" id="UP000006753"/>
    </source>
</evidence>
<dbReference type="Proteomes" id="UP000006753">
    <property type="component" value="Unassembled WGS sequence"/>
</dbReference>
<gene>
    <name evidence="1" type="ORF">MBM_03227</name>
</gene>
<dbReference type="eggNOG" id="KOG2403">
    <property type="taxonomic scope" value="Eukaryota"/>
</dbReference>
<keyword evidence="2" id="KW-1185">Reference proteome</keyword>
<dbReference type="STRING" id="1072389.K1XZJ2"/>
<organism evidence="1 2">
    <name type="scientific">Marssonina brunnea f. sp. multigermtubi (strain MB_m1)</name>
    <name type="common">Marssonina leaf spot fungus</name>
    <dbReference type="NCBI Taxonomy" id="1072389"/>
    <lineage>
        <taxon>Eukaryota</taxon>
        <taxon>Fungi</taxon>
        <taxon>Dikarya</taxon>
        <taxon>Ascomycota</taxon>
        <taxon>Pezizomycotina</taxon>
        <taxon>Leotiomycetes</taxon>
        <taxon>Helotiales</taxon>
        <taxon>Drepanopezizaceae</taxon>
        <taxon>Drepanopeziza</taxon>
    </lineage>
</organism>